<gene>
    <name evidence="12" type="ORF">SA87_10650</name>
</gene>
<dbReference type="AlphaFoldDB" id="A0A179IMZ7"/>
<reference evidence="12 13" key="1">
    <citation type="submission" date="2015-09" db="EMBL/GenBank/DDBJ databases">
        <title>Draft genome sequence of Hydrogenibacillus schlegelii DSM 2000.</title>
        <authorList>
            <person name="Hemp J."/>
        </authorList>
    </citation>
    <scope>NUCLEOTIDE SEQUENCE [LARGE SCALE GENOMIC DNA]</scope>
    <source>
        <strain evidence="12 13">MA 48</strain>
    </source>
</reference>
<dbReference type="PROSITE" id="PS50893">
    <property type="entry name" value="ABC_TRANSPORTER_2"/>
    <property type="match status" value="1"/>
</dbReference>
<comment type="subcellular location">
    <subcellularLocation>
        <location evidence="1">Cell membrane</location>
        <topology evidence="1">Multi-pass membrane protein</topology>
    </subcellularLocation>
</comment>
<evidence type="ECO:0000256" key="4">
    <source>
        <dbReference type="ARBA" id="ARBA00022741"/>
    </source>
</evidence>
<evidence type="ECO:0000259" key="10">
    <source>
        <dbReference type="PROSITE" id="PS50893"/>
    </source>
</evidence>
<dbReference type="PROSITE" id="PS50929">
    <property type="entry name" value="ABC_TM1F"/>
    <property type="match status" value="1"/>
</dbReference>
<dbReference type="InterPro" id="IPR027417">
    <property type="entry name" value="P-loop_NTPase"/>
</dbReference>
<dbReference type="PANTHER" id="PTHR43394:SF1">
    <property type="entry name" value="ATP-BINDING CASSETTE SUB-FAMILY B MEMBER 10, MITOCHONDRIAL"/>
    <property type="match status" value="1"/>
</dbReference>
<evidence type="ECO:0008006" key="14">
    <source>
        <dbReference type="Google" id="ProtNLM"/>
    </source>
</evidence>
<dbReference type="PANTHER" id="PTHR43394">
    <property type="entry name" value="ATP-DEPENDENT PERMEASE MDL1, MITOCHONDRIAL"/>
    <property type="match status" value="1"/>
</dbReference>
<keyword evidence="4" id="KW-0547">Nucleotide-binding</keyword>
<feature type="compositionally biased region" description="Basic and acidic residues" evidence="8">
    <location>
        <begin position="1"/>
        <end position="39"/>
    </location>
</feature>
<keyword evidence="6 9" id="KW-1133">Transmembrane helix</keyword>
<dbReference type="GO" id="GO:0015421">
    <property type="term" value="F:ABC-type oligopeptide transporter activity"/>
    <property type="evidence" value="ECO:0007669"/>
    <property type="project" value="TreeGrafter"/>
</dbReference>
<evidence type="ECO:0000256" key="5">
    <source>
        <dbReference type="ARBA" id="ARBA00022840"/>
    </source>
</evidence>
<dbReference type="OrthoDB" id="9770415at2"/>
<dbReference type="Pfam" id="PF00664">
    <property type="entry name" value="ABC_membrane"/>
    <property type="match status" value="1"/>
</dbReference>
<dbReference type="InterPro" id="IPR003439">
    <property type="entry name" value="ABC_transporter-like_ATP-bd"/>
</dbReference>
<dbReference type="GO" id="GO:0005524">
    <property type="term" value="F:ATP binding"/>
    <property type="evidence" value="ECO:0007669"/>
    <property type="project" value="UniProtKB-KW"/>
</dbReference>
<organism evidence="12 13">
    <name type="scientific">Hydrogenibacillus schlegelii</name>
    <name type="common">Bacillus schlegelii</name>
    <dbReference type="NCBI Taxonomy" id="1484"/>
    <lineage>
        <taxon>Bacteria</taxon>
        <taxon>Bacillati</taxon>
        <taxon>Bacillota</taxon>
        <taxon>Bacilli</taxon>
        <taxon>Bacillales</taxon>
        <taxon>Bacillales Family X. Incertae Sedis</taxon>
        <taxon>Hydrogenibacillus</taxon>
    </lineage>
</organism>
<evidence type="ECO:0000313" key="12">
    <source>
        <dbReference type="EMBL" id="OAR04056.1"/>
    </source>
</evidence>
<dbReference type="InterPro" id="IPR036640">
    <property type="entry name" value="ABC1_TM_sf"/>
</dbReference>
<dbReference type="PROSITE" id="PS00211">
    <property type="entry name" value="ABC_TRANSPORTER_1"/>
    <property type="match status" value="1"/>
</dbReference>
<feature type="transmembrane region" description="Helical" evidence="9">
    <location>
        <begin position="210"/>
        <end position="228"/>
    </location>
</feature>
<dbReference type="GO" id="GO:0016887">
    <property type="term" value="F:ATP hydrolysis activity"/>
    <property type="evidence" value="ECO:0007669"/>
    <property type="project" value="InterPro"/>
</dbReference>
<dbReference type="GO" id="GO:0005886">
    <property type="term" value="C:plasma membrane"/>
    <property type="evidence" value="ECO:0007669"/>
    <property type="project" value="UniProtKB-SubCell"/>
</dbReference>
<accession>A0A179IMZ7</accession>
<dbReference type="Gene3D" id="1.20.1560.10">
    <property type="entry name" value="ABC transporter type 1, transmembrane domain"/>
    <property type="match status" value="1"/>
</dbReference>
<proteinExistence type="predicted"/>
<dbReference type="Proteomes" id="UP000243024">
    <property type="component" value="Unassembled WGS sequence"/>
</dbReference>
<dbReference type="Gene3D" id="3.40.50.300">
    <property type="entry name" value="P-loop containing nucleotide triphosphate hydrolases"/>
    <property type="match status" value="1"/>
</dbReference>
<dbReference type="Pfam" id="PF00005">
    <property type="entry name" value="ABC_tran"/>
    <property type="match status" value="1"/>
</dbReference>
<evidence type="ECO:0000256" key="3">
    <source>
        <dbReference type="ARBA" id="ARBA00022692"/>
    </source>
</evidence>
<feature type="domain" description="ABC transmembrane type-1" evidence="11">
    <location>
        <begin position="66"/>
        <end position="355"/>
    </location>
</feature>
<evidence type="ECO:0000256" key="7">
    <source>
        <dbReference type="ARBA" id="ARBA00023136"/>
    </source>
</evidence>
<feature type="transmembrane region" description="Helical" evidence="9">
    <location>
        <begin position="185"/>
        <end position="204"/>
    </location>
</feature>
<dbReference type="SUPFAM" id="SSF90123">
    <property type="entry name" value="ABC transporter transmembrane region"/>
    <property type="match status" value="1"/>
</dbReference>
<evidence type="ECO:0000256" key="1">
    <source>
        <dbReference type="ARBA" id="ARBA00004651"/>
    </source>
</evidence>
<dbReference type="SMART" id="SM00382">
    <property type="entry name" value="AAA"/>
    <property type="match status" value="1"/>
</dbReference>
<dbReference type="STRING" id="1484.SA87_10650"/>
<dbReference type="CDD" id="cd03254">
    <property type="entry name" value="ABCC_Glucan_exporter_like"/>
    <property type="match status" value="1"/>
</dbReference>
<feature type="transmembrane region" description="Helical" evidence="9">
    <location>
        <begin position="104"/>
        <end position="124"/>
    </location>
</feature>
<dbReference type="EMBL" id="JXBB01000025">
    <property type="protein sequence ID" value="OAR04056.1"/>
    <property type="molecule type" value="Genomic_DNA"/>
</dbReference>
<dbReference type="InterPro" id="IPR011527">
    <property type="entry name" value="ABC1_TM_dom"/>
</dbReference>
<evidence type="ECO:0000256" key="6">
    <source>
        <dbReference type="ARBA" id="ARBA00022989"/>
    </source>
</evidence>
<comment type="caution">
    <text evidence="12">The sequence shown here is derived from an EMBL/GenBank/DDBJ whole genome shotgun (WGS) entry which is preliminary data.</text>
</comment>
<keyword evidence="3 9" id="KW-0812">Transmembrane</keyword>
<name>A0A179IMZ7_HYDSH</name>
<dbReference type="RefSeq" id="WP_066441721.1">
    <property type="nucleotide sequence ID" value="NZ_CBCSAS010000046.1"/>
</dbReference>
<dbReference type="InterPro" id="IPR039421">
    <property type="entry name" value="Type_1_exporter"/>
</dbReference>
<dbReference type="InterPro" id="IPR003593">
    <property type="entry name" value="AAA+_ATPase"/>
</dbReference>
<feature type="region of interest" description="Disordered" evidence="8">
    <location>
        <begin position="1"/>
        <end position="44"/>
    </location>
</feature>
<evidence type="ECO:0000256" key="9">
    <source>
        <dbReference type="SAM" id="Phobius"/>
    </source>
</evidence>
<dbReference type="CDD" id="cd18544">
    <property type="entry name" value="ABC_6TM_TmrA_like"/>
    <property type="match status" value="1"/>
</dbReference>
<feature type="domain" description="ABC transporter" evidence="10">
    <location>
        <begin position="389"/>
        <end position="623"/>
    </location>
</feature>
<keyword evidence="7 9" id="KW-0472">Membrane</keyword>
<protein>
    <recommendedName>
        <fullName evidence="14">Lipid A export ATP-binding/permease protein MsbA</fullName>
    </recommendedName>
</protein>
<keyword evidence="13" id="KW-1185">Reference proteome</keyword>
<feature type="transmembrane region" description="Helical" evidence="9">
    <location>
        <begin position="293"/>
        <end position="314"/>
    </location>
</feature>
<dbReference type="FunFam" id="3.40.50.300:FF:000287">
    <property type="entry name" value="Multidrug ABC transporter ATP-binding protein"/>
    <property type="match status" value="1"/>
</dbReference>
<sequence length="650" mass="72234">MTDRDRRPRNPRQRREQPEKRSTTARPQRDTEPPEDPRAAGRPSDPALFHRLARFARPYVRPLGTAVLLVLAATAAELAGPLVIKTAIDAYFVRSGGASAPDAVPGLVRLAVFYLGLVVGGFWLTAVQTRLLLATGQRILYDIRRTIFRHLQTLSIGFFDRMPTGRIVTRVTNDVEALSEMFSTVFAVLIKDAVVLAGIAAVMLALDVRLALVAFLTLPLVALTLRIYQKIAREAFRRVRSRLARINGALAEYLSGMRVIQLFHREAAVADRFAATNRDHYDASLKELRAQSVFRPAMDVLYALGLALLLVAGARTLSGDGAAAEVGLVYAFIDYLGRLFQPIREIAENYTVVQQAMASAERIFALLDTPPEVTERPRARPLPAVRGAIRFEGVWFRYRDDRWALEDVHLAIEPGETIGVVGMTGAGKSSLIQLLVRFYDPTRGRITLDGIDLRDLRLSDLRRAIAVVLQDPFLFDGTLLDNIRLGDPSIDEAAVRRAVEAIGLDETVRRLPEGLWTRVGERGGRLSAGERQLVAFARAFVRDPRVLILDEATAHIDSETESEVQKALRRLAQGRTTIVIAHRLATVRDADRIVVLHRGRIREVGSHRELMRQDGLYAALVRLQEASGADVLDFPDGIFRRFPIEAAGRP</sequence>
<feature type="transmembrane region" description="Helical" evidence="9">
    <location>
        <begin position="63"/>
        <end position="84"/>
    </location>
</feature>
<evidence type="ECO:0000313" key="13">
    <source>
        <dbReference type="Proteomes" id="UP000243024"/>
    </source>
</evidence>
<evidence type="ECO:0000259" key="11">
    <source>
        <dbReference type="PROSITE" id="PS50929"/>
    </source>
</evidence>
<keyword evidence="5" id="KW-0067">ATP-binding</keyword>
<keyword evidence="2" id="KW-0813">Transport</keyword>
<dbReference type="InterPro" id="IPR017871">
    <property type="entry name" value="ABC_transporter-like_CS"/>
</dbReference>
<evidence type="ECO:0000256" key="2">
    <source>
        <dbReference type="ARBA" id="ARBA00022448"/>
    </source>
</evidence>
<dbReference type="SUPFAM" id="SSF52540">
    <property type="entry name" value="P-loop containing nucleoside triphosphate hydrolases"/>
    <property type="match status" value="1"/>
</dbReference>
<evidence type="ECO:0000256" key="8">
    <source>
        <dbReference type="SAM" id="MobiDB-lite"/>
    </source>
</evidence>